<dbReference type="InterPro" id="IPR036237">
    <property type="entry name" value="Xyl_isomerase-like_sf"/>
</dbReference>
<dbReference type="PANTHER" id="PTHR12110">
    <property type="entry name" value="HYDROXYPYRUVATE ISOMERASE"/>
    <property type="match status" value="1"/>
</dbReference>
<gene>
    <name evidence="2" type="ORF">AUF17_12430</name>
</gene>
<organism evidence="2 3">
    <name type="scientific">Enterococcus avium</name>
    <name type="common">Streptococcus avium</name>
    <dbReference type="NCBI Taxonomy" id="33945"/>
    <lineage>
        <taxon>Bacteria</taxon>
        <taxon>Bacillati</taxon>
        <taxon>Bacillota</taxon>
        <taxon>Bacilli</taxon>
        <taxon>Lactobacillales</taxon>
        <taxon>Enterococcaceae</taxon>
        <taxon>Enterococcus</taxon>
    </lineage>
</organism>
<dbReference type="Pfam" id="PF01261">
    <property type="entry name" value="AP_endonuc_2"/>
    <property type="match status" value="1"/>
</dbReference>
<name>A0A553SCW5_ENTAV</name>
<dbReference type="EMBL" id="PDXQ01000001">
    <property type="protein sequence ID" value="TRZ34853.1"/>
    <property type="molecule type" value="Genomic_DNA"/>
</dbReference>
<accession>A0A553SCW5</accession>
<dbReference type="InterPro" id="IPR013022">
    <property type="entry name" value="Xyl_isomerase-like_TIM-brl"/>
</dbReference>
<dbReference type="SUPFAM" id="SSF51658">
    <property type="entry name" value="Xylose isomerase-like"/>
    <property type="match status" value="1"/>
</dbReference>
<dbReference type="Proteomes" id="UP000316316">
    <property type="component" value="Unassembled WGS sequence"/>
</dbReference>
<dbReference type="GO" id="GO:0016853">
    <property type="term" value="F:isomerase activity"/>
    <property type="evidence" value="ECO:0007669"/>
    <property type="project" value="UniProtKB-KW"/>
</dbReference>
<evidence type="ECO:0000313" key="2">
    <source>
        <dbReference type="EMBL" id="TRZ34853.1"/>
    </source>
</evidence>
<comment type="caution">
    <text evidence="2">The sequence shown here is derived from an EMBL/GenBank/DDBJ whole genome shotgun (WGS) entry which is preliminary data.</text>
</comment>
<dbReference type="PANTHER" id="PTHR12110:SF41">
    <property type="entry name" value="INOSOSE DEHYDRATASE"/>
    <property type="match status" value="1"/>
</dbReference>
<sequence>MAAALKLSAGLFPVYPEFQKAPDETLKKIALMGYEGIELYGNFFHPALKIKELCQKYKLEVSGAQTSWRYLNQAHLQEVMDYHHIIGNKNIIISALGGPWESGHKKTENTRSTWQAHIEKMNQLQEALSRNGFTLSYHTHDYDFNEKIEGQQTSFELIRENTNSLVGIEVDTGSSIKGNQCPQKLIAELGARARLVHAKPVKRDGSFDVKLGDSEDVNDWCKINLSCKQAGTQWLVVEPENERENGFTALSIGHRHLNNLVNS</sequence>
<reference evidence="2 3" key="1">
    <citation type="submission" date="2017-10" db="EMBL/GenBank/DDBJ databases">
        <title>FDA dAtabase for Regulatory Grade micrObial Sequences (FDA-ARGOS): Supporting development and validation of Infectious Disease Dx tests.</title>
        <authorList>
            <person name="Campos J."/>
            <person name="Goldberg B."/>
            <person name="Tallon L.J."/>
            <person name="Sadzewicz L."/>
            <person name="Sengamalay N."/>
            <person name="Ott S."/>
            <person name="Godinez A."/>
            <person name="Nagaraj S."/>
            <person name="Vyas G."/>
            <person name="Aluvathingal J."/>
            <person name="Nadendla S."/>
            <person name="Geyer C."/>
            <person name="Nandy P."/>
            <person name="Hobson J."/>
            <person name="Sichtig H."/>
        </authorList>
    </citation>
    <scope>NUCLEOTIDE SEQUENCE [LARGE SCALE GENOMIC DNA]</scope>
    <source>
        <strain evidence="2 3">FDAARGOS_185</strain>
    </source>
</reference>
<dbReference type="GeneID" id="69566995"/>
<evidence type="ECO:0000313" key="3">
    <source>
        <dbReference type="Proteomes" id="UP000316316"/>
    </source>
</evidence>
<dbReference type="InterPro" id="IPR050312">
    <property type="entry name" value="IolE/XylAMocC-like"/>
</dbReference>
<dbReference type="Gene3D" id="3.20.20.150">
    <property type="entry name" value="Divalent-metal-dependent TIM barrel enzymes"/>
    <property type="match status" value="1"/>
</dbReference>
<dbReference type="RefSeq" id="WP_049221125.1">
    <property type="nucleotide sequence ID" value="NZ_CABGUH010000004.1"/>
</dbReference>
<feature type="domain" description="Xylose isomerase-like TIM barrel" evidence="1">
    <location>
        <begin position="27"/>
        <end position="247"/>
    </location>
</feature>
<proteinExistence type="predicted"/>
<evidence type="ECO:0000259" key="1">
    <source>
        <dbReference type="Pfam" id="PF01261"/>
    </source>
</evidence>
<dbReference type="AlphaFoldDB" id="A0A553SCW5"/>
<keyword evidence="2" id="KW-0413">Isomerase</keyword>
<protein>
    <submittedName>
        <fullName evidence="2">Sugar phosphate isomerase/epimerase</fullName>
    </submittedName>
</protein>